<name>A0ABV6J6C9_9BACL</name>
<evidence type="ECO:0000313" key="2">
    <source>
        <dbReference type="Proteomes" id="UP001589818"/>
    </source>
</evidence>
<dbReference type="RefSeq" id="WP_204818232.1">
    <property type="nucleotide sequence ID" value="NZ_JANHOF010000004.1"/>
</dbReference>
<evidence type="ECO:0008006" key="3">
    <source>
        <dbReference type="Google" id="ProtNLM"/>
    </source>
</evidence>
<comment type="caution">
    <text evidence="1">The sequence shown here is derived from an EMBL/GenBank/DDBJ whole genome shotgun (WGS) entry which is preliminary data.</text>
</comment>
<gene>
    <name evidence="1" type="ORF">ACFFJ8_06905</name>
</gene>
<sequence length="481" mass="52319">MAVKTMSVTVWLWGAVREVAANHPIAWVDGEPESGDAVVVWGAEPLPEGWRDHGQPWVLNSGASSFAKLDGAALKYRLERAGAAVAEKESGAAARRSNPIAARGWSNRRRLIVNLFQLEPVSIELVPATAIGGSGYGAARLLPSDVPLYRRASKLSVRALYAAGLDCGIVEAVVQDDGSCSVTSIRLPEDGALRAGTVWHTALRRFTDEWRKPGGVAANESESGILLGADPEFLLVADNGKVVSASRYLEGGHGSGCDAVVIGGRVRYPIAELRPAPAASPDRLTSHIRQLLLLTSSRVTDPSLRWLAGGMPVRGFALGGHIHLSGVRLTSRLLRQLDSYVAFPLSMVESDEDRKRRPRYGALGDFRKQPHGGFEYRTLPSWLVSPMATKAALALTLLCALEGEALTYLPTDEERFVEAYYAGDLTRLRACIDPLASVMAGTASWRKLSIWIEPFLNAIQRGEQWDERADIRIKWRIPPYA</sequence>
<dbReference type="Proteomes" id="UP001589818">
    <property type="component" value="Unassembled WGS sequence"/>
</dbReference>
<organism evidence="1 2">
    <name type="scientific">Paenibacillus mendelii</name>
    <dbReference type="NCBI Taxonomy" id="206163"/>
    <lineage>
        <taxon>Bacteria</taxon>
        <taxon>Bacillati</taxon>
        <taxon>Bacillota</taxon>
        <taxon>Bacilli</taxon>
        <taxon>Bacillales</taxon>
        <taxon>Paenibacillaceae</taxon>
        <taxon>Paenibacillus</taxon>
    </lineage>
</organism>
<reference evidence="1 2" key="1">
    <citation type="submission" date="2024-09" db="EMBL/GenBank/DDBJ databases">
        <authorList>
            <person name="Sun Q."/>
            <person name="Mori K."/>
        </authorList>
    </citation>
    <scope>NUCLEOTIDE SEQUENCE [LARGE SCALE GENOMIC DNA]</scope>
    <source>
        <strain evidence="1 2">CCM 4839</strain>
    </source>
</reference>
<dbReference type="Pfam" id="PF14395">
    <property type="entry name" value="COOH-NH2_lig"/>
    <property type="match status" value="1"/>
</dbReference>
<proteinExistence type="predicted"/>
<dbReference type="EMBL" id="JBHLVF010000010">
    <property type="protein sequence ID" value="MFC0391102.1"/>
    <property type="molecule type" value="Genomic_DNA"/>
</dbReference>
<evidence type="ECO:0000313" key="1">
    <source>
        <dbReference type="EMBL" id="MFC0391102.1"/>
    </source>
</evidence>
<dbReference type="InterPro" id="IPR025681">
    <property type="entry name" value="COOH-NH2_lig"/>
</dbReference>
<accession>A0ABV6J6C9</accession>
<keyword evidence="2" id="KW-1185">Reference proteome</keyword>
<protein>
    <recommendedName>
        <fullName evidence="3">PhiEco32-like amidoligase-type 2 protein</fullName>
    </recommendedName>
</protein>